<evidence type="ECO:0000256" key="1">
    <source>
        <dbReference type="SAM" id="MobiDB-lite"/>
    </source>
</evidence>
<dbReference type="KEGG" id="ssck:SPSK_05350"/>
<dbReference type="RefSeq" id="XP_016583471.1">
    <property type="nucleotide sequence ID" value="XM_016732099.1"/>
</dbReference>
<reference evidence="4 5" key="2">
    <citation type="journal article" date="2015" name="Eukaryot. Cell">
        <title>Asexual propagation of a virulent clone complex in a human and feline outbreak of sporotrichosis.</title>
        <authorList>
            <person name="Teixeira Mde M."/>
            <person name="Rodrigues A.M."/>
            <person name="Tsui C.K."/>
            <person name="de Almeida L.G."/>
            <person name="Van Diepeningen A.D."/>
            <person name="van den Ende B.G."/>
            <person name="Fernandes G.F."/>
            <person name="Kano R."/>
            <person name="Hamelin R.C."/>
            <person name="Lopes-Bezerra L.M."/>
            <person name="Vasconcelos A.T."/>
            <person name="de Hoog S."/>
            <person name="de Camargo Z.P."/>
            <person name="Felipe M.S."/>
        </authorList>
    </citation>
    <scope>NUCLEOTIDE SEQUENCE [LARGE SCALE GENOMIC DNA]</scope>
    <source>
        <strain evidence="4 5">1099-18</strain>
    </source>
</reference>
<evidence type="ECO:0000313" key="5">
    <source>
        <dbReference type="Proteomes" id="UP000033710"/>
    </source>
</evidence>
<organism evidence="4 5">
    <name type="scientific">Sporothrix schenckii 1099-18</name>
    <dbReference type="NCBI Taxonomy" id="1397361"/>
    <lineage>
        <taxon>Eukaryota</taxon>
        <taxon>Fungi</taxon>
        <taxon>Dikarya</taxon>
        <taxon>Ascomycota</taxon>
        <taxon>Pezizomycotina</taxon>
        <taxon>Sordariomycetes</taxon>
        <taxon>Sordariomycetidae</taxon>
        <taxon>Ophiostomatales</taxon>
        <taxon>Ophiostomataceae</taxon>
        <taxon>Sporothrix</taxon>
    </lineage>
</organism>
<protein>
    <submittedName>
        <fullName evidence="4">C6 zinc finger domain containing protein</fullName>
    </submittedName>
</protein>
<gene>
    <name evidence="4" type="ORF">SPSK_05350</name>
</gene>
<evidence type="ECO:0000259" key="3">
    <source>
        <dbReference type="Pfam" id="PF24855"/>
    </source>
</evidence>
<accession>A0A0F2LWC2</accession>
<dbReference type="Pfam" id="PF24855">
    <property type="entry name" value="DUF7729"/>
    <property type="match status" value="1"/>
</dbReference>
<dbReference type="InterPro" id="IPR056146">
    <property type="entry name" value="DUF7729"/>
</dbReference>
<reference evidence="4 5" key="1">
    <citation type="journal article" date="2014" name="BMC Genomics">
        <title>Comparative genomics of the major fungal agents of human and animal Sporotrichosis: Sporothrix schenckii and Sporothrix brasiliensis.</title>
        <authorList>
            <person name="Teixeira M.M."/>
            <person name="de Almeida L.G."/>
            <person name="Kubitschek-Barreira P."/>
            <person name="Alves F.L."/>
            <person name="Kioshima E.S."/>
            <person name="Abadio A.K."/>
            <person name="Fernandes L."/>
            <person name="Derengowski L.S."/>
            <person name="Ferreira K.S."/>
            <person name="Souza R.C."/>
            <person name="Ruiz J.C."/>
            <person name="de Andrade N.C."/>
            <person name="Paes H.C."/>
            <person name="Nicola A.M."/>
            <person name="Albuquerque P."/>
            <person name="Gerber A.L."/>
            <person name="Martins V.P."/>
            <person name="Peconick L.D."/>
            <person name="Neto A.V."/>
            <person name="Chaucanez C.B."/>
            <person name="Silva P.A."/>
            <person name="Cunha O.L."/>
            <person name="de Oliveira F.F."/>
            <person name="dos Santos T.C."/>
            <person name="Barros A.L."/>
            <person name="Soares M.A."/>
            <person name="de Oliveira L.M."/>
            <person name="Marini M.M."/>
            <person name="Villalobos-Duno H."/>
            <person name="Cunha M.M."/>
            <person name="de Hoog S."/>
            <person name="da Silveira J.F."/>
            <person name="Henrissat B."/>
            <person name="Nino-Vega G.A."/>
            <person name="Cisalpino P.S."/>
            <person name="Mora-Montes H.M."/>
            <person name="Almeida S.R."/>
            <person name="Stajich J.E."/>
            <person name="Lopes-Bezerra L.M."/>
            <person name="Vasconcelos A.T."/>
            <person name="Felipe M.S."/>
        </authorList>
    </citation>
    <scope>NUCLEOTIDE SEQUENCE [LARGE SCALE GENOMIC DNA]</scope>
    <source>
        <strain evidence="4 5">1099-18</strain>
    </source>
</reference>
<dbReference type="AlphaFoldDB" id="A0A0F2LWC2"/>
<keyword evidence="2" id="KW-1133">Transmembrane helix</keyword>
<dbReference type="VEuPathDB" id="FungiDB:SPSK_05350"/>
<dbReference type="PANTHER" id="PTHR39460">
    <property type="entry name" value="EXPRESSED PROTEIN"/>
    <property type="match status" value="1"/>
</dbReference>
<dbReference type="OrthoDB" id="2564812at2759"/>
<dbReference type="EMBL" id="AXCR01000012">
    <property type="protein sequence ID" value="KJR80795.1"/>
    <property type="molecule type" value="Genomic_DNA"/>
</dbReference>
<proteinExistence type="predicted"/>
<comment type="caution">
    <text evidence="4">The sequence shown here is derived from an EMBL/GenBank/DDBJ whole genome shotgun (WGS) entry which is preliminary data.</text>
</comment>
<name>A0A0F2LWC2_SPOSC</name>
<dbReference type="Proteomes" id="UP000033710">
    <property type="component" value="Unassembled WGS sequence"/>
</dbReference>
<keyword evidence="2" id="KW-0812">Transmembrane</keyword>
<keyword evidence="2" id="KW-0472">Membrane</keyword>
<feature type="transmembrane region" description="Helical" evidence="2">
    <location>
        <begin position="21"/>
        <end position="40"/>
    </location>
</feature>
<sequence>MTSVSQHHKPRILSWRCTTTAFLFLAINTIFISAVAAAVAEPDRMIADSVLVFPKSTTTVPAALAAETLLRDDRMPVKVNGQWMFLSQDEMVELRKRNDIGTAVTTAPGTAGETKGDATAVTPTTKTTRTASSSPLPSFFDSSLASNFSNDSACPAFINSFLTNPTFKQCYPFSLLLQGSRSFFQAEKSLVSITQVLDATCAANATFCTSYLNRLATNLTDAANCGADYKLGNSIVVQAYDGMIGYQPLYAASCLTDPDTGAYCFANAITNLTTTANVYFYYLPLNSSLPTSGSEPSCNWCLKQTMAVYRSAAADRKKPIASTYLSAAQQVDTICGPAFVNDTLPAAIVSNTASLAKGPSLHWLAPALLFSVVAYLI</sequence>
<dbReference type="PANTHER" id="PTHR39460:SF1">
    <property type="entry name" value="C6 TRANSCRIPTION FACTOR"/>
    <property type="match status" value="1"/>
</dbReference>
<evidence type="ECO:0000256" key="2">
    <source>
        <dbReference type="SAM" id="Phobius"/>
    </source>
</evidence>
<feature type="domain" description="DUF7729" evidence="3">
    <location>
        <begin position="135"/>
        <end position="343"/>
    </location>
</feature>
<evidence type="ECO:0000313" key="4">
    <source>
        <dbReference type="EMBL" id="KJR80795.1"/>
    </source>
</evidence>
<dbReference type="GeneID" id="27667376"/>
<feature type="region of interest" description="Disordered" evidence="1">
    <location>
        <begin position="103"/>
        <end position="133"/>
    </location>
</feature>